<evidence type="ECO:0000256" key="1">
    <source>
        <dbReference type="SAM" id="MobiDB-lite"/>
    </source>
</evidence>
<comment type="caution">
    <text evidence="2">The sequence shown here is derived from an EMBL/GenBank/DDBJ whole genome shotgun (WGS) entry which is preliminary data.</text>
</comment>
<dbReference type="RefSeq" id="XP_070880324.1">
    <property type="nucleotide sequence ID" value="XM_071031799.1"/>
</dbReference>
<dbReference type="PANTHER" id="PTHR47843">
    <property type="entry name" value="BTB DOMAIN-CONTAINING PROTEIN-RELATED"/>
    <property type="match status" value="1"/>
</dbReference>
<dbReference type="Proteomes" id="UP001610432">
    <property type="component" value="Unassembled WGS sequence"/>
</dbReference>
<evidence type="ECO:0000313" key="2">
    <source>
        <dbReference type="EMBL" id="KAL2859768.1"/>
    </source>
</evidence>
<keyword evidence="3" id="KW-1185">Reference proteome</keyword>
<dbReference type="EMBL" id="JBFXLQ010000138">
    <property type="protein sequence ID" value="KAL2859768.1"/>
    <property type="molecule type" value="Genomic_DNA"/>
</dbReference>
<dbReference type="PANTHER" id="PTHR47843:SF5">
    <property type="entry name" value="BTB_POZ DOMAIN PROTEIN"/>
    <property type="match status" value="1"/>
</dbReference>
<name>A0ABR4L8H0_9EURO</name>
<dbReference type="InterPro" id="IPR011333">
    <property type="entry name" value="SKP1/BTB/POZ_sf"/>
</dbReference>
<organism evidence="2 3">
    <name type="scientific">Aspergillus lucknowensis</name>
    <dbReference type="NCBI Taxonomy" id="176173"/>
    <lineage>
        <taxon>Eukaryota</taxon>
        <taxon>Fungi</taxon>
        <taxon>Dikarya</taxon>
        <taxon>Ascomycota</taxon>
        <taxon>Pezizomycotina</taxon>
        <taxon>Eurotiomycetes</taxon>
        <taxon>Eurotiomycetidae</taxon>
        <taxon>Eurotiales</taxon>
        <taxon>Aspergillaceae</taxon>
        <taxon>Aspergillus</taxon>
        <taxon>Aspergillus subgen. Nidulantes</taxon>
    </lineage>
</organism>
<dbReference type="Gene3D" id="3.30.710.10">
    <property type="entry name" value="Potassium Channel Kv1.1, Chain A"/>
    <property type="match status" value="1"/>
</dbReference>
<dbReference type="GeneID" id="98146871"/>
<gene>
    <name evidence="2" type="ORF">BJX67DRAFT_376056</name>
</gene>
<proteinExistence type="predicted"/>
<accession>A0ABR4L8H0</accession>
<feature type="region of interest" description="Disordered" evidence="1">
    <location>
        <begin position="1"/>
        <end position="31"/>
    </location>
</feature>
<protein>
    <recommendedName>
        <fullName evidence="4">BTB domain-containing protein</fullName>
    </recommendedName>
</protein>
<evidence type="ECO:0000313" key="3">
    <source>
        <dbReference type="Proteomes" id="UP001610432"/>
    </source>
</evidence>
<reference evidence="2 3" key="1">
    <citation type="submission" date="2024-07" db="EMBL/GenBank/DDBJ databases">
        <title>Section-level genome sequencing and comparative genomics of Aspergillus sections Usti and Cavernicolus.</title>
        <authorList>
            <consortium name="Lawrence Berkeley National Laboratory"/>
            <person name="Nybo J.L."/>
            <person name="Vesth T.C."/>
            <person name="Theobald S."/>
            <person name="Frisvad J.C."/>
            <person name="Larsen T.O."/>
            <person name="Kjaerboelling I."/>
            <person name="Rothschild-Mancinelli K."/>
            <person name="Lyhne E.K."/>
            <person name="Kogle M.E."/>
            <person name="Barry K."/>
            <person name="Clum A."/>
            <person name="Na H."/>
            <person name="Ledsgaard L."/>
            <person name="Lin J."/>
            <person name="Lipzen A."/>
            <person name="Kuo A."/>
            <person name="Riley R."/>
            <person name="Mondo S."/>
            <person name="Labutti K."/>
            <person name="Haridas S."/>
            <person name="Pangalinan J."/>
            <person name="Salamov A.A."/>
            <person name="Simmons B.A."/>
            <person name="Magnuson J.K."/>
            <person name="Chen J."/>
            <person name="Drula E."/>
            <person name="Henrissat B."/>
            <person name="Wiebenga A."/>
            <person name="Lubbers R.J."/>
            <person name="Gomes A.C."/>
            <person name="Macurrencykelacurrency M.R."/>
            <person name="Stajich J."/>
            <person name="Grigoriev I.V."/>
            <person name="Mortensen U.H."/>
            <person name="De Vries R.P."/>
            <person name="Baker S.E."/>
            <person name="Andersen M.R."/>
        </authorList>
    </citation>
    <scope>NUCLEOTIDE SEQUENCE [LARGE SCALE GENOMIC DNA]</scope>
    <source>
        <strain evidence="2 3">CBS 449.75</strain>
    </source>
</reference>
<evidence type="ECO:0008006" key="4">
    <source>
        <dbReference type="Google" id="ProtNLM"/>
    </source>
</evidence>
<sequence>MPGKKKNRKVSQSSVPGDPEPGPESSNWPDGKAQERLLNFIASLHLNSEYSDLEIICKACFGEFKETREPIRLDNTDAVLLEKVLEFQYTGNYSVGRLIPETQDPQLNCDTGLEEATDEITIHSSEIIAQDPMRGSDQSDREDAVESVIDPSAECHPCYFHMRVFGEADYFMISPLKDKAREQFPTSFTDCSEKDLFAEVIKELYSERANYQELKTLAIDVVVDNLPSLREGFSTAIDSELLEAVPKFAVDLCLATMDKYVSEPPNMKPYPFATGLEYKGVGYNSLPWDFRNN</sequence>